<protein>
    <submittedName>
        <fullName evidence="2">Zf-RVT domain-containing protein</fullName>
    </submittedName>
</protein>
<dbReference type="EMBL" id="BDDD01000113">
    <property type="protein sequence ID" value="GAV59428.1"/>
    <property type="molecule type" value="Genomic_DNA"/>
</dbReference>
<evidence type="ECO:0000313" key="3">
    <source>
        <dbReference type="Proteomes" id="UP000187406"/>
    </source>
</evidence>
<evidence type="ECO:0000259" key="1">
    <source>
        <dbReference type="Pfam" id="PF13966"/>
    </source>
</evidence>
<dbReference type="OrthoDB" id="1108285at2759"/>
<reference evidence="3" key="1">
    <citation type="submission" date="2016-04" db="EMBL/GenBank/DDBJ databases">
        <title>Cephalotus genome sequencing.</title>
        <authorList>
            <person name="Fukushima K."/>
            <person name="Hasebe M."/>
            <person name="Fang X."/>
        </authorList>
    </citation>
    <scope>NUCLEOTIDE SEQUENCE [LARGE SCALE GENOMIC DNA]</scope>
    <source>
        <strain evidence="3">cv. St1</strain>
    </source>
</reference>
<comment type="caution">
    <text evidence="2">The sequence shown here is derived from an EMBL/GenBank/DDBJ whole genome shotgun (WGS) entry which is preliminary data.</text>
</comment>
<name>A0A1Q3AUL9_CEPFO</name>
<dbReference type="Pfam" id="PF13966">
    <property type="entry name" value="zf-RVT"/>
    <property type="match status" value="1"/>
</dbReference>
<keyword evidence="3" id="KW-1185">Reference proteome</keyword>
<dbReference type="InParanoid" id="A0A1Q3AUL9"/>
<feature type="domain" description="Reverse transcriptase zinc-binding" evidence="1">
    <location>
        <begin position="1"/>
        <end position="85"/>
    </location>
</feature>
<dbReference type="Proteomes" id="UP000187406">
    <property type="component" value="Unassembled WGS sequence"/>
</dbReference>
<feature type="non-terminal residue" evidence="2">
    <location>
        <position position="1"/>
    </location>
</feature>
<evidence type="ECO:0000313" key="2">
    <source>
        <dbReference type="EMBL" id="GAV59428.1"/>
    </source>
</evidence>
<gene>
    <name evidence="2" type="ORF">CFOL_v3_02959</name>
</gene>
<sequence>FSCNAAWQEVRHSLPKVAWADIVWFPDSIPKHRFCLWLSFHNAHKTTNKLRAYGVVADNVCVFGCGGLESIDHLFFGCKFTAKIWNQSLRKYVFHRICRLWLEEAISVTERLKGRGFKGWISRFTLASMVYFC</sequence>
<organism evidence="2 3">
    <name type="scientific">Cephalotus follicularis</name>
    <name type="common">Albany pitcher plant</name>
    <dbReference type="NCBI Taxonomy" id="3775"/>
    <lineage>
        <taxon>Eukaryota</taxon>
        <taxon>Viridiplantae</taxon>
        <taxon>Streptophyta</taxon>
        <taxon>Embryophyta</taxon>
        <taxon>Tracheophyta</taxon>
        <taxon>Spermatophyta</taxon>
        <taxon>Magnoliopsida</taxon>
        <taxon>eudicotyledons</taxon>
        <taxon>Gunneridae</taxon>
        <taxon>Pentapetalae</taxon>
        <taxon>rosids</taxon>
        <taxon>fabids</taxon>
        <taxon>Oxalidales</taxon>
        <taxon>Cephalotaceae</taxon>
        <taxon>Cephalotus</taxon>
    </lineage>
</organism>
<proteinExistence type="predicted"/>
<accession>A0A1Q3AUL9</accession>
<dbReference type="AlphaFoldDB" id="A0A1Q3AUL9"/>
<dbReference type="InterPro" id="IPR026960">
    <property type="entry name" value="RVT-Znf"/>
</dbReference>